<dbReference type="PANTHER" id="PTHR10517">
    <property type="entry name" value="FOLATE RECEPTOR"/>
    <property type="match status" value="1"/>
</dbReference>
<evidence type="ECO:0000256" key="1">
    <source>
        <dbReference type="ARBA" id="ARBA00007932"/>
    </source>
</evidence>
<feature type="domain" description="Folate receptor-like" evidence="6">
    <location>
        <begin position="34"/>
        <end position="203"/>
    </location>
</feature>
<dbReference type="GO" id="GO:0009897">
    <property type="term" value="C:external side of plasma membrane"/>
    <property type="evidence" value="ECO:0007669"/>
    <property type="project" value="TreeGrafter"/>
</dbReference>
<dbReference type="OrthoDB" id="567542at2759"/>
<keyword evidence="3" id="KW-1015">Disulfide bond</keyword>
<comment type="similarity">
    <text evidence="1">Belongs to the folate receptor family.</text>
</comment>
<feature type="chain" id="PRO_5035835733" description="Folate receptor-like domain-containing protein" evidence="5">
    <location>
        <begin position="20"/>
        <end position="258"/>
    </location>
</feature>
<evidence type="ECO:0000313" key="7">
    <source>
        <dbReference type="EMBL" id="CAG5121900.1"/>
    </source>
</evidence>
<gene>
    <name evidence="7" type="ORF">CUNI_LOCUS7458</name>
</gene>
<feature type="transmembrane region" description="Helical" evidence="4">
    <location>
        <begin position="234"/>
        <end position="257"/>
    </location>
</feature>
<evidence type="ECO:0000259" key="6">
    <source>
        <dbReference type="Pfam" id="PF03024"/>
    </source>
</evidence>
<evidence type="ECO:0000256" key="4">
    <source>
        <dbReference type="SAM" id="Phobius"/>
    </source>
</evidence>
<dbReference type="AlphaFoldDB" id="A0A8S3Z2Q0"/>
<feature type="signal peptide" evidence="5">
    <location>
        <begin position="1"/>
        <end position="19"/>
    </location>
</feature>
<evidence type="ECO:0000256" key="3">
    <source>
        <dbReference type="ARBA" id="ARBA00023157"/>
    </source>
</evidence>
<dbReference type="PANTHER" id="PTHR10517:SF14">
    <property type="entry name" value="FOLATE RECEPTOR 1-RELATED"/>
    <property type="match status" value="1"/>
</dbReference>
<comment type="caution">
    <text evidence="7">The sequence shown here is derived from an EMBL/GenBank/DDBJ whole genome shotgun (WGS) entry which is preliminary data.</text>
</comment>
<proteinExistence type="inferred from homology"/>
<evidence type="ECO:0000256" key="2">
    <source>
        <dbReference type="ARBA" id="ARBA00022729"/>
    </source>
</evidence>
<sequence>MDLPIVLLLVVLQLTHVWSRLNNINTVDDYMNICLDGRNQKSAPGPEPDLMKKYCSPWASRSCCTPATAEGLSVSPRWLNFEWDHCQTLTPQCREYFRMDLCFYECSPNVGPWLVQDTRKIRKEKFTNVPLCQSVCNNWWHACKDDFTCLDNWAVGFNWSTGINTCPQGTTCRPFHTVYPDASTFCETVMGHSFQVVPDTTDCFVLWFDPSKPNPNEVIARKESFFNPGCAISAWKRLCAFAVFLLFLPFLYCFTIIV</sequence>
<evidence type="ECO:0000256" key="5">
    <source>
        <dbReference type="SAM" id="SignalP"/>
    </source>
</evidence>
<dbReference type="InterPro" id="IPR004269">
    <property type="entry name" value="Folate_rcpt"/>
</dbReference>
<dbReference type="Proteomes" id="UP000678393">
    <property type="component" value="Unassembled WGS sequence"/>
</dbReference>
<dbReference type="Pfam" id="PF03024">
    <property type="entry name" value="Folate_rec"/>
    <property type="match status" value="1"/>
</dbReference>
<keyword evidence="4" id="KW-1133">Transmembrane helix</keyword>
<organism evidence="7 8">
    <name type="scientific">Candidula unifasciata</name>
    <dbReference type="NCBI Taxonomy" id="100452"/>
    <lineage>
        <taxon>Eukaryota</taxon>
        <taxon>Metazoa</taxon>
        <taxon>Spiralia</taxon>
        <taxon>Lophotrochozoa</taxon>
        <taxon>Mollusca</taxon>
        <taxon>Gastropoda</taxon>
        <taxon>Heterobranchia</taxon>
        <taxon>Euthyneura</taxon>
        <taxon>Panpulmonata</taxon>
        <taxon>Eupulmonata</taxon>
        <taxon>Stylommatophora</taxon>
        <taxon>Helicina</taxon>
        <taxon>Helicoidea</taxon>
        <taxon>Geomitridae</taxon>
        <taxon>Candidula</taxon>
    </lineage>
</organism>
<keyword evidence="4" id="KW-0812">Transmembrane</keyword>
<dbReference type="InterPro" id="IPR018143">
    <property type="entry name" value="Folate_rcpt-like"/>
</dbReference>
<keyword evidence="8" id="KW-1185">Reference proteome</keyword>
<keyword evidence="4" id="KW-0472">Membrane</keyword>
<dbReference type="EMBL" id="CAJHNH020001183">
    <property type="protein sequence ID" value="CAG5121900.1"/>
    <property type="molecule type" value="Genomic_DNA"/>
</dbReference>
<accession>A0A8S3Z2Q0</accession>
<evidence type="ECO:0000313" key="8">
    <source>
        <dbReference type="Proteomes" id="UP000678393"/>
    </source>
</evidence>
<reference evidence="7" key="1">
    <citation type="submission" date="2021-04" db="EMBL/GenBank/DDBJ databases">
        <authorList>
            <consortium name="Molecular Ecology Group"/>
        </authorList>
    </citation>
    <scope>NUCLEOTIDE SEQUENCE</scope>
</reference>
<protein>
    <recommendedName>
        <fullName evidence="6">Folate receptor-like domain-containing protein</fullName>
    </recommendedName>
</protein>
<name>A0A8S3Z2Q0_9EUPU</name>
<dbReference type="GO" id="GO:0038023">
    <property type="term" value="F:signaling receptor activity"/>
    <property type="evidence" value="ECO:0007669"/>
    <property type="project" value="TreeGrafter"/>
</dbReference>
<keyword evidence="2 5" id="KW-0732">Signal</keyword>